<keyword evidence="1" id="KW-0862">Zinc</keyword>
<dbReference type="PROSITE" id="PS50076">
    <property type="entry name" value="DNAJ_2"/>
    <property type="match status" value="1"/>
</dbReference>
<dbReference type="EMBL" id="MU866763">
    <property type="protein sequence ID" value="KAK4170791.1"/>
    <property type="molecule type" value="Genomic_DNA"/>
</dbReference>
<dbReference type="PROSITE" id="PS50157">
    <property type="entry name" value="ZINC_FINGER_C2H2_2"/>
    <property type="match status" value="1"/>
</dbReference>
<feature type="domain" description="J" evidence="3">
    <location>
        <begin position="113"/>
        <end position="188"/>
    </location>
</feature>
<dbReference type="InterPro" id="IPR013087">
    <property type="entry name" value="Znf_C2H2_type"/>
</dbReference>
<organism evidence="5 6">
    <name type="scientific">Triangularia setosa</name>
    <dbReference type="NCBI Taxonomy" id="2587417"/>
    <lineage>
        <taxon>Eukaryota</taxon>
        <taxon>Fungi</taxon>
        <taxon>Dikarya</taxon>
        <taxon>Ascomycota</taxon>
        <taxon>Pezizomycotina</taxon>
        <taxon>Sordariomycetes</taxon>
        <taxon>Sordariomycetidae</taxon>
        <taxon>Sordariales</taxon>
        <taxon>Podosporaceae</taxon>
        <taxon>Triangularia</taxon>
    </lineage>
</organism>
<comment type="caution">
    <text evidence="5">The sequence shown here is derived from an EMBL/GenBank/DDBJ whole genome shotgun (WGS) entry which is preliminary data.</text>
</comment>
<dbReference type="Gene3D" id="3.30.160.60">
    <property type="entry name" value="Classic Zinc Finger"/>
    <property type="match status" value="1"/>
</dbReference>
<proteinExistence type="predicted"/>
<keyword evidence="2" id="KW-0812">Transmembrane</keyword>
<reference evidence="5" key="2">
    <citation type="submission" date="2023-05" db="EMBL/GenBank/DDBJ databases">
        <authorList>
            <consortium name="Lawrence Berkeley National Laboratory"/>
            <person name="Steindorff A."/>
            <person name="Hensen N."/>
            <person name="Bonometti L."/>
            <person name="Westerberg I."/>
            <person name="Brannstrom I.O."/>
            <person name="Guillou S."/>
            <person name="Cros-Aarteil S."/>
            <person name="Calhoun S."/>
            <person name="Haridas S."/>
            <person name="Kuo A."/>
            <person name="Mondo S."/>
            <person name="Pangilinan J."/>
            <person name="Riley R."/>
            <person name="Labutti K."/>
            <person name="Andreopoulos B."/>
            <person name="Lipzen A."/>
            <person name="Chen C."/>
            <person name="Yanf M."/>
            <person name="Daum C."/>
            <person name="Ng V."/>
            <person name="Clum A."/>
            <person name="Ohm R."/>
            <person name="Martin F."/>
            <person name="Silar P."/>
            <person name="Natvig D."/>
            <person name="Lalanne C."/>
            <person name="Gautier V."/>
            <person name="Ament-Velasquez S.L."/>
            <person name="Kruys A."/>
            <person name="Hutchinson M.I."/>
            <person name="Powell A.J."/>
            <person name="Barry K."/>
            <person name="Miller A.N."/>
            <person name="Grigoriev I.V."/>
            <person name="Debuchy R."/>
            <person name="Gladieux P."/>
            <person name="Thoren M.H."/>
            <person name="Johannesson H."/>
        </authorList>
    </citation>
    <scope>NUCLEOTIDE SEQUENCE</scope>
    <source>
        <strain evidence="5">CBS 892.96</strain>
    </source>
</reference>
<name>A0AAN6VYC5_9PEZI</name>
<keyword evidence="2" id="KW-1133">Transmembrane helix</keyword>
<keyword evidence="1" id="KW-0479">Metal-binding</keyword>
<keyword evidence="2" id="KW-0472">Membrane</keyword>
<evidence type="ECO:0000256" key="2">
    <source>
        <dbReference type="SAM" id="Phobius"/>
    </source>
</evidence>
<evidence type="ECO:0008006" key="7">
    <source>
        <dbReference type="Google" id="ProtNLM"/>
    </source>
</evidence>
<evidence type="ECO:0000313" key="6">
    <source>
        <dbReference type="Proteomes" id="UP001302321"/>
    </source>
</evidence>
<keyword evidence="6" id="KW-1185">Reference proteome</keyword>
<dbReference type="InterPro" id="IPR001623">
    <property type="entry name" value="DnaJ_domain"/>
</dbReference>
<protein>
    <recommendedName>
        <fullName evidence="7">J domain-containing protein</fullName>
    </recommendedName>
</protein>
<dbReference type="AlphaFoldDB" id="A0AAN6VYC5"/>
<reference evidence="5" key="1">
    <citation type="journal article" date="2023" name="Mol. Phylogenet. Evol.">
        <title>Genome-scale phylogeny and comparative genomics of the fungal order Sordariales.</title>
        <authorList>
            <person name="Hensen N."/>
            <person name="Bonometti L."/>
            <person name="Westerberg I."/>
            <person name="Brannstrom I.O."/>
            <person name="Guillou S."/>
            <person name="Cros-Aarteil S."/>
            <person name="Calhoun S."/>
            <person name="Haridas S."/>
            <person name="Kuo A."/>
            <person name="Mondo S."/>
            <person name="Pangilinan J."/>
            <person name="Riley R."/>
            <person name="LaButti K."/>
            <person name="Andreopoulos B."/>
            <person name="Lipzen A."/>
            <person name="Chen C."/>
            <person name="Yan M."/>
            <person name="Daum C."/>
            <person name="Ng V."/>
            <person name="Clum A."/>
            <person name="Steindorff A."/>
            <person name="Ohm R.A."/>
            <person name="Martin F."/>
            <person name="Silar P."/>
            <person name="Natvig D.O."/>
            <person name="Lalanne C."/>
            <person name="Gautier V."/>
            <person name="Ament-Velasquez S.L."/>
            <person name="Kruys A."/>
            <person name="Hutchinson M.I."/>
            <person name="Powell A.J."/>
            <person name="Barry K."/>
            <person name="Miller A.N."/>
            <person name="Grigoriev I.V."/>
            <person name="Debuchy R."/>
            <person name="Gladieux P."/>
            <person name="Hiltunen Thoren M."/>
            <person name="Johannesson H."/>
        </authorList>
    </citation>
    <scope>NUCLEOTIDE SEQUENCE</scope>
    <source>
        <strain evidence="5">CBS 892.96</strain>
    </source>
</reference>
<dbReference type="SMART" id="SM00355">
    <property type="entry name" value="ZnF_C2H2"/>
    <property type="match status" value="3"/>
</dbReference>
<dbReference type="InterPro" id="IPR036869">
    <property type="entry name" value="J_dom_sf"/>
</dbReference>
<evidence type="ECO:0000259" key="3">
    <source>
        <dbReference type="PROSITE" id="PS50076"/>
    </source>
</evidence>
<keyword evidence="1" id="KW-0863">Zinc-finger</keyword>
<sequence>MPKHVAGGSRFYGSGNGVNKIDDLTKYSNPSADNVVIIYSKTFGNRPLIVLALPALPALPALLALLAVLHISYLSHPSRNFVAPRTPRTPRTSPLFFFSGPRPLTMSRPPRFSPFDALGLKFGRYNPSEIGKAFRRASLHAHPDKRPFSSVDRWPTQVQVNLSRDFLLEGDNHAKYQGYPRRFFPENGGEAAYQELPNSPFNVCSSCASVIDCLCGSARVAFSVCATCGMVLQSDCLRDHQQSEHKIYECDICGDTSASESDLTKHQQLEHIICDHCGKMVDLQFAKQHIREHTCKICKEVHADMIEHLEKDHLYEIFDRSTPGSNARSRPAMKSRLANCCFTSLGNMELFGAQHALARSSTFQKRQPTS</sequence>
<feature type="transmembrane region" description="Helical" evidence="2">
    <location>
        <begin position="48"/>
        <end position="73"/>
    </location>
</feature>
<dbReference type="GO" id="GO:0008270">
    <property type="term" value="F:zinc ion binding"/>
    <property type="evidence" value="ECO:0007669"/>
    <property type="project" value="UniProtKB-KW"/>
</dbReference>
<feature type="domain" description="C2H2-type" evidence="4">
    <location>
        <begin position="248"/>
        <end position="271"/>
    </location>
</feature>
<evidence type="ECO:0000259" key="4">
    <source>
        <dbReference type="PROSITE" id="PS50157"/>
    </source>
</evidence>
<dbReference type="SUPFAM" id="SSF46565">
    <property type="entry name" value="Chaperone J-domain"/>
    <property type="match status" value="1"/>
</dbReference>
<gene>
    <name evidence="5" type="ORF">QBC36DRAFT_383018</name>
</gene>
<evidence type="ECO:0000313" key="5">
    <source>
        <dbReference type="EMBL" id="KAK4170791.1"/>
    </source>
</evidence>
<accession>A0AAN6VYC5</accession>
<evidence type="ECO:0000256" key="1">
    <source>
        <dbReference type="PROSITE-ProRule" id="PRU00042"/>
    </source>
</evidence>
<dbReference type="Proteomes" id="UP001302321">
    <property type="component" value="Unassembled WGS sequence"/>
</dbReference>